<dbReference type="PANTHER" id="PTHR11008:SF14">
    <property type="entry name" value="CIRCADIAN CLOCK-CONTROLLED PROTEIN-LIKE PROTEIN"/>
    <property type="match status" value="1"/>
</dbReference>
<dbReference type="PANTHER" id="PTHR11008">
    <property type="entry name" value="PROTEIN TAKEOUT-LIKE PROTEIN"/>
    <property type="match status" value="1"/>
</dbReference>
<dbReference type="GO" id="GO:0005615">
    <property type="term" value="C:extracellular space"/>
    <property type="evidence" value="ECO:0007669"/>
    <property type="project" value="TreeGrafter"/>
</dbReference>
<evidence type="ECO:0000313" key="2">
    <source>
        <dbReference type="Proteomes" id="UP001162162"/>
    </source>
</evidence>
<name>A0AAV8YYD8_9CUCU</name>
<dbReference type="Pfam" id="PF06585">
    <property type="entry name" value="JHBP"/>
    <property type="match status" value="2"/>
</dbReference>
<proteinExistence type="predicted"/>
<gene>
    <name evidence="1" type="ORF">NQ318_014233</name>
</gene>
<dbReference type="AlphaFoldDB" id="A0AAV8YYD8"/>
<comment type="caution">
    <text evidence="1">The sequence shown here is derived from an EMBL/GenBank/DDBJ whole genome shotgun (WGS) entry which is preliminary data.</text>
</comment>
<dbReference type="Gene3D" id="3.15.10.30">
    <property type="entry name" value="Haemolymph juvenile hormone binding protein"/>
    <property type="match status" value="2"/>
</dbReference>
<organism evidence="1 2">
    <name type="scientific">Aromia moschata</name>
    <dbReference type="NCBI Taxonomy" id="1265417"/>
    <lineage>
        <taxon>Eukaryota</taxon>
        <taxon>Metazoa</taxon>
        <taxon>Ecdysozoa</taxon>
        <taxon>Arthropoda</taxon>
        <taxon>Hexapoda</taxon>
        <taxon>Insecta</taxon>
        <taxon>Pterygota</taxon>
        <taxon>Neoptera</taxon>
        <taxon>Endopterygota</taxon>
        <taxon>Coleoptera</taxon>
        <taxon>Polyphaga</taxon>
        <taxon>Cucujiformia</taxon>
        <taxon>Chrysomeloidea</taxon>
        <taxon>Cerambycidae</taxon>
        <taxon>Cerambycinae</taxon>
        <taxon>Callichromatini</taxon>
        <taxon>Aromia</taxon>
    </lineage>
</organism>
<dbReference type="EMBL" id="JAPWTK010000027">
    <property type="protein sequence ID" value="KAJ8956819.1"/>
    <property type="molecule type" value="Genomic_DNA"/>
</dbReference>
<protein>
    <recommendedName>
        <fullName evidence="3">Circadian clock-controlled protein</fullName>
    </recommendedName>
</protein>
<dbReference type="SMART" id="SM00700">
    <property type="entry name" value="JHBP"/>
    <property type="match status" value="1"/>
</dbReference>
<dbReference type="InterPro" id="IPR038606">
    <property type="entry name" value="To_sf"/>
</dbReference>
<evidence type="ECO:0008006" key="3">
    <source>
        <dbReference type="Google" id="ProtNLM"/>
    </source>
</evidence>
<sequence>MNIYLASFVHVCHKEDPNLIQCMMASVEDIRPFLVDGVPEYHIPSLEPLRYGVSSVNLDDYVFSLSVDLPKLRIEAHYNVDGKLLVVPVKGSGNLVGTIIDCKSKVRLQGELYEKNGETYLRYTSFDLHVDVGGGSVRLENLFNGDKILLEMINDVVNKNFHLFLKELMPIIENALSSVFLETANAIVESFTYGQLFP</sequence>
<accession>A0AAV8YYD8</accession>
<dbReference type="Proteomes" id="UP001162162">
    <property type="component" value="Unassembled WGS sequence"/>
</dbReference>
<keyword evidence="2" id="KW-1185">Reference proteome</keyword>
<reference evidence="1" key="1">
    <citation type="journal article" date="2023" name="Insect Mol. Biol.">
        <title>Genome sequencing provides insights into the evolution of gene families encoding plant cell wall-degrading enzymes in longhorned beetles.</title>
        <authorList>
            <person name="Shin N.R."/>
            <person name="Okamura Y."/>
            <person name="Kirsch R."/>
            <person name="Pauchet Y."/>
        </authorList>
    </citation>
    <scope>NUCLEOTIDE SEQUENCE</scope>
    <source>
        <strain evidence="1">AMC_N1</strain>
    </source>
</reference>
<evidence type="ECO:0000313" key="1">
    <source>
        <dbReference type="EMBL" id="KAJ8956819.1"/>
    </source>
</evidence>
<dbReference type="InterPro" id="IPR010562">
    <property type="entry name" value="Haemolymph_juvenile_hormone-bd"/>
</dbReference>